<dbReference type="GO" id="GO:0002181">
    <property type="term" value="P:cytoplasmic translation"/>
    <property type="evidence" value="ECO:0007669"/>
    <property type="project" value="TreeGrafter"/>
</dbReference>
<dbReference type="AlphaFoldDB" id="A0A0H4T0Q0"/>
<feature type="domain" description="Large ribosomal subunit protein uL6 alpha-beta" evidence="7">
    <location>
        <begin position="107"/>
        <end position="180"/>
    </location>
</feature>
<dbReference type="InterPro" id="IPR000702">
    <property type="entry name" value="Ribosomal_uL6-like"/>
</dbReference>
<evidence type="ECO:0000256" key="5">
    <source>
        <dbReference type="ARBA" id="ARBA00035454"/>
    </source>
</evidence>
<evidence type="ECO:0000256" key="2">
    <source>
        <dbReference type="ARBA" id="ARBA00022884"/>
    </source>
</evidence>
<dbReference type="GO" id="GO:0019843">
    <property type="term" value="F:rRNA binding"/>
    <property type="evidence" value="ECO:0007669"/>
    <property type="project" value="UniProtKB-UniRule"/>
</dbReference>
<keyword evidence="4" id="KW-0687">Ribonucleoprotein</keyword>
<dbReference type="GO" id="GO:0022625">
    <property type="term" value="C:cytosolic large ribosomal subunit"/>
    <property type="evidence" value="ECO:0007669"/>
    <property type="project" value="UniProtKB-UniRule"/>
</dbReference>
<dbReference type="PANTHER" id="PTHR11655:SF16">
    <property type="entry name" value="60S RIBOSOMAL PROTEIN L9"/>
    <property type="match status" value="1"/>
</dbReference>
<dbReference type="FunFam" id="3.90.930.12:FF:000008">
    <property type="entry name" value="50S ribosomal protein L6"/>
    <property type="match status" value="1"/>
</dbReference>
<dbReference type="NCBIfam" id="TIGR03653">
    <property type="entry name" value="uL6_arch"/>
    <property type="match status" value="1"/>
</dbReference>
<dbReference type="Pfam" id="PF00347">
    <property type="entry name" value="Ribosomal_L6"/>
    <property type="match status" value="2"/>
</dbReference>
<dbReference type="PIRSF" id="PIRSF002162">
    <property type="entry name" value="Ribosomal_L6"/>
    <property type="match status" value="1"/>
</dbReference>
<reference evidence="8" key="1">
    <citation type="journal article" date="2015" name="ISME J.">
        <title>Aquifer environment selects for microbial species cohorts in sediment and groundwater.</title>
        <authorList>
            <person name="Hug L.A."/>
            <person name="Thomas B.C."/>
            <person name="Brown C.T."/>
            <person name="Frischkorn K.R."/>
            <person name="Williams K.H."/>
            <person name="Tringe S.G."/>
            <person name="Banfield J.F."/>
        </authorList>
    </citation>
    <scope>NUCLEOTIDE SEQUENCE</scope>
</reference>
<dbReference type="EMBL" id="KT006950">
    <property type="protein sequence ID" value="AKQ01088.1"/>
    <property type="molecule type" value="Genomic_DNA"/>
</dbReference>
<gene>
    <name evidence="8" type="primary">rpl6p</name>
</gene>
<name>A0A0H4T0Q0_9ARCH</name>
<evidence type="ECO:0000256" key="3">
    <source>
        <dbReference type="ARBA" id="ARBA00022980"/>
    </source>
</evidence>
<evidence type="ECO:0000256" key="6">
    <source>
        <dbReference type="NCBIfam" id="TIGR03653"/>
    </source>
</evidence>
<evidence type="ECO:0000256" key="1">
    <source>
        <dbReference type="ARBA" id="ARBA00022730"/>
    </source>
</evidence>
<evidence type="ECO:0000256" key="4">
    <source>
        <dbReference type="ARBA" id="ARBA00023274"/>
    </source>
</evidence>
<keyword evidence="1" id="KW-0699">rRNA-binding</keyword>
<proteinExistence type="predicted"/>
<dbReference type="GO" id="GO:0003735">
    <property type="term" value="F:structural constituent of ribosome"/>
    <property type="evidence" value="ECO:0007669"/>
    <property type="project" value="UniProtKB-UniRule"/>
</dbReference>
<accession>A0A0H4T0Q0</accession>
<feature type="domain" description="Large ribosomal subunit protein uL6 alpha-beta" evidence="7">
    <location>
        <begin position="21"/>
        <end position="93"/>
    </location>
</feature>
<dbReference type="InterPro" id="IPR020040">
    <property type="entry name" value="Ribosomal_uL6_a/b-dom"/>
</dbReference>
<keyword evidence="2" id="KW-0694">RNA-binding</keyword>
<protein>
    <recommendedName>
        <fullName evidence="5 6">50S ribosomal protein L6</fullName>
    </recommendedName>
</protein>
<sequence>MLNSILLLNKMKKEFMQKVKIPEGIDVEVSNSDKIVVRGPQGESFKEFKIDNLIFEKKDGEVIIGSKKATKNEKKMINTIKAHVQNMIKGAQDKFEYKLKICYNHFPFTVEIKGNEALVKNFLGEKIPRKVKLPSGVDIKIDKEIITVRSHDKELAGQAAANFETATKIRLRDRRVFQDGLFIISKNGKEI</sequence>
<dbReference type="Gene3D" id="3.90.930.12">
    <property type="entry name" value="Ribosomal protein L6, alpha-beta domain"/>
    <property type="match status" value="2"/>
</dbReference>
<dbReference type="NCBIfam" id="NF004037">
    <property type="entry name" value="PRK05518.1"/>
    <property type="match status" value="1"/>
</dbReference>
<dbReference type="PANTHER" id="PTHR11655">
    <property type="entry name" value="60S/50S RIBOSOMAL PROTEIN L6/L9"/>
    <property type="match status" value="1"/>
</dbReference>
<dbReference type="InterPro" id="IPR036789">
    <property type="entry name" value="Ribosomal_uL6-like_a/b-dom_sf"/>
</dbReference>
<organism evidence="8">
    <name type="scientific">uncultured archaeon Rifle_16ft_4_minimus_1461</name>
    <dbReference type="NCBI Taxonomy" id="1665151"/>
    <lineage>
        <taxon>Archaea</taxon>
        <taxon>environmental samples</taxon>
    </lineage>
</organism>
<evidence type="ECO:0000313" key="8">
    <source>
        <dbReference type="EMBL" id="AKQ01088.1"/>
    </source>
</evidence>
<dbReference type="SUPFAM" id="SSF56053">
    <property type="entry name" value="Ribosomal protein L6"/>
    <property type="match status" value="2"/>
</dbReference>
<keyword evidence="3 8" id="KW-0689">Ribosomal protein</keyword>
<evidence type="ECO:0000259" key="7">
    <source>
        <dbReference type="Pfam" id="PF00347"/>
    </source>
</evidence>
<dbReference type="InterPro" id="IPR019907">
    <property type="entry name" value="Ribosomal_uL6_arc"/>
</dbReference>